<gene>
    <name evidence="1" type="ORF">M422DRAFT_70574</name>
</gene>
<evidence type="ECO:0000313" key="2">
    <source>
        <dbReference type="Proteomes" id="UP000054279"/>
    </source>
</evidence>
<reference evidence="1 2" key="1">
    <citation type="submission" date="2014-06" db="EMBL/GenBank/DDBJ databases">
        <title>Evolutionary Origins and Diversification of the Mycorrhizal Mutualists.</title>
        <authorList>
            <consortium name="DOE Joint Genome Institute"/>
            <consortium name="Mycorrhizal Genomics Consortium"/>
            <person name="Kohler A."/>
            <person name="Kuo A."/>
            <person name="Nagy L.G."/>
            <person name="Floudas D."/>
            <person name="Copeland A."/>
            <person name="Barry K.W."/>
            <person name="Cichocki N."/>
            <person name="Veneault-Fourrey C."/>
            <person name="LaButti K."/>
            <person name="Lindquist E.A."/>
            <person name="Lipzen A."/>
            <person name="Lundell T."/>
            <person name="Morin E."/>
            <person name="Murat C."/>
            <person name="Riley R."/>
            <person name="Ohm R."/>
            <person name="Sun H."/>
            <person name="Tunlid A."/>
            <person name="Henrissat B."/>
            <person name="Grigoriev I.V."/>
            <person name="Hibbett D.S."/>
            <person name="Martin F."/>
        </authorList>
    </citation>
    <scope>NUCLEOTIDE SEQUENCE [LARGE SCALE GENOMIC DNA]</scope>
    <source>
        <strain evidence="1 2">SS14</strain>
    </source>
</reference>
<name>A0A0C9UT69_SPHS4</name>
<dbReference type="Proteomes" id="UP000054279">
    <property type="component" value="Unassembled WGS sequence"/>
</dbReference>
<dbReference type="HOGENOM" id="CLU_1455262_0_0_1"/>
<dbReference type="EMBL" id="KN837227">
    <property type="protein sequence ID" value="KIJ32407.1"/>
    <property type="molecule type" value="Genomic_DNA"/>
</dbReference>
<accession>A0A0C9UT69</accession>
<sequence>MAPATGTPTARLVTGQHIHQVALQNSAYHAVERVLPQARSSVTAAPVPQVARPLPPIPKPVVRNTHLVPGTNPASTVCLVTARPARENSSQAPASSIVEKNYLNQERLAPPLLLPLTFVKQLALFHHDPSLDRTRRERSLRSGVNSLEYLRYPSFIQLECPSQPLARHAQLQPNLKRKYGSNSAMR</sequence>
<dbReference type="AlphaFoldDB" id="A0A0C9UT69"/>
<organism evidence="1 2">
    <name type="scientific">Sphaerobolus stellatus (strain SS14)</name>
    <dbReference type="NCBI Taxonomy" id="990650"/>
    <lineage>
        <taxon>Eukaryota</taxon>
        <taxon>Fungi</taxon>
        <taxon>Dikarya</taxon>
        <taxon>Basidiomycota</taxon>
        <taxon>Agaricomycotina</taxon>
        <taxon>Agaricomycetes</taxon>
        <taxon>Phallomycetidae</taxon>
        <taxon>Geastrales</taxon>
        <taxon>Sphaerobolaceae</taxon>
        <taxon>Sphaerobolus</taxon>
    </lineage>
</organism>
<evidence type="ECO:0000313" key="1">
    <source>
        <dbReference type="EMBL" id="KIJ32407.1"/>
    </source>
</evidence>
<protein>
    <submittedName>
        <fullName evidence="1">Uncharacterized protein</fullName>
    </submittedName>
</protein>
<keyword evidence="2" id="KW-1185">Reference proteome</keyword>
<proteinExistence type="predicted"/>